<dbReference type="PANTHER" id="PTHR13789">
    <property type="entry name" value="MONOOXYGENASE"/>
    <property type="match status" value="1"/>
</dbReference>
<dbReference type="PANTHER" id="PTHR13789:SF309">
    <property type="entry name" value="PUTATIVE (AFU_ORTHOLOGUE AFUA_6G14510)-RELATED"/>
    <property type="match status" value="1"/>
</dbReference>
<evidence type="ECO:0000259" key="3">
    <source>
        <dbReference type="Pfam" id="PF01494"/>
    </source>
</evidence>
<protein>
    <submittedName>
        <fullName evidence="4">Salicylate hydroxylase</fullName>
        <ecNumber evidence="4">1.14.13.1</ecNumber>
    </submittedName>
</protein>
<dbReference type="PRINTS" id="PR00420">
    <property type="entry name" value="RNGMNOXGNASE"/>
</dbReference>
<dbReference type="EMBL" id="JBGBZA010000002">
    <property type="protein sequence ID" value="MEY9320987.1"/>
    <property type="molecule type" value="Genomic_DNA"/>
</dbReference>
<organism evidence="4 5">
    <name type="scientific">Bradyrhizobium elkanii</name>
    <dbReference type="NCBI Taxonomy" id="29448"/>
    <lineage>
        <taxon>Bacteria</taxon>
        <taxon>Pseudomonadati</taxon>
        <taxon>Pseudomonadota</taxon>
        <taxon>Alphaproteobacteria</taxon>
        <taxon>Hyphomicrobiales</taxon>
        <taxon>Nitrobacteraceae</taxon>
        <taxon>Bradyrhizobium</taxon>
    </lineage>
</organism>
<dbReference type="Proteomes" id="UP001565471">
    <property type="component" value="Unassembled WGS sequence"/>
</dbReference>
<feature type="domain" description="FAD-binding" evidence="3">
    <location>
        <begin position="22"/>
        <end position="366"/>
    </location>
</feature>
<keyword evidence="1 4" id="KW-0560">Oxidoreductase</keyword>
<accession>A0ABV4FDP0</accession>
<dbReference type="SUPFAM" id="SSF51905">
    <property type="entry name" value="FAD/NAD(P)-binding domain"/>
    <property type="match status" value="1"/>
</dbReference>
<dbReference type="InterPro" id="IPR036188">
    <property type="entry name" value="FAD/NAD-bd_sf"/>
</dbReference>
<evidence type="ECO:0000313" key="4">
    <source>
        <dbReference type="EMBL" id="MEY9320987.1"/>
    </source>
</evidence>
<dbReference type="SUPFAM" id="SSF54373">
    <property type="entry name" value="FAD-linked reductases, C-terminal domain"/>
    <property type="match status" value="1"/>
</dbReference>
<proteinExistence type="predicted"/>
<dbReference type="EC" id="1.14.13.1" evidence="4"/>
<comment type="caution">
    <text evidence="4">The sequence shown here is derived from an EMBL/GenBank/DDBJ whole genome shotgun (WGS) entry which is preliminary data.</text>
</comment>
<gene>
    <name evidence="4" type="ORF">ABIF29_007786</name>
</gene>
<dbReference type="InterPro" id="IPR002938">
    <property type="entry name" value="FAD-bd"/>
</dbReference>
<dbReference type="Gene3D" id="3.50.50.60">
    <property type="entry name" value="FAD/NAD(P)-binding domain"/>
    <property type="match status" value="1"/>
</dbReference>
<dbReference type="RefSeq" id="WP_240536806.1">
    <property type="nucleotide sequence ID" value="NZ_CP126004.1"/>
</dbReference>
<keyword evidence="5" id="KW-1185">Reference proteome</keyword>
<dbReference type="GO" id="GO:0018658">
    <property type="term" value="F:salicylate 1-monooxygenase activity"/>
    <property type="evidence" value="ECO:0007669"/>
    <property type="project" value="UniProtKB-EC"/>
</dbReference>
<evidence type="ECO:0000256" key="2">
    <source>
        <dbReference type="ARBA" id="ARBA00023033"/>
    </source>
</evidence>
<keyword evidence="2" id="KW-0503">Monooxygenase</keyword>
<sequence>MNPRETAQLPSGDIMSIDQVKRTSVLIAGAGIGGLAMALSLLRRGIDCDVFEQASELREVGAGLWVSMNGVRVLRDLGLAEQVEQNCIAAERRSIRLWNTGETWSLYNRSSDAARNQPYLLLRAHLLKILVDGVRRLKADAIHLNAHVVGFSQNDEGVRAQFADGREIEGRALIGADGSHSKVRTGLIGQIESQYTNAIAWRGLVPVDRLEPHQREPVVSTWIGPTAHVTAYPVRWQNTELMTFSGQVDRNDWLLESWSEKGSVEECLKDFLGWHPDIIALVSNVDSLHKWGLFVRPTLAGWSQGRVTLLGDACHSMLPYLGQGVNMALEDASVLARCFEHQPDDLARAFQTYQSLRLDRTTRVVKSAAGMLPIFHNSALCKAETAGDYIRTQWAPEATAARYDWIYQYDATAVPLH</sequence>
<dbReference type="Pfam" id="PF01494">
    <property type="entry name" value="FAD_binding_3"/>
    <property type="match status" value="1"/>
</dbReference>
<evidence type="ECO:0000256" key="1">
    <source>
        <dbReference type="ARBA" id="ARBA00023002"/>
    </source>
</evidence>
<name>A0ABV4FDP0_BRAEL</name>
<evidence type="ECO:0000313" key="5">
    <source>
        <dbReference type="Proteomes" id="UP001565471"/>
    </source>
</evidence>
<dbReference type="InterPro" id="IPR050493">
    <property type="entry name" value="FAD-dep_Monooxygenase_BioMet"/>
</dbReference>
<reference evidence="4 5" key="1">
    <citation type="submission" date="2024-07" db="EMBL/GenBank/DDBJ databases">
        <title>Genomic Encyclopedia of Type Strains, Phase V (KMG-V): Genome sequencing to study the core and pangenomes of soil and plant-associated prokaryotes.</title>
        <authorList>
            <person name="Whitman W."/>
        </authorList>
    </citation>
    <scope>NUCLEOTIDE SEQUENCE [LARGE SCALE GENOMIC DNA]</scope>
    <source>
        <strain evidence="4 5">USDA 415</strain>
    </source>
</reference>